<dbReference type="CDD" id="cd17569">
    <property type="entry name" value="REC_HupR-like"/>
    <property type="match status" value="1"/>
</dbReference>
<keyword evidence="5" id="KW-1185">Reference proteome</keyword>
<evidence type="ECO:0000313" key="4">
    <source>
        <dbReference type="EMBL" id="MFC3031365.1"/>
    </source>
</evidence>
<evidence type="ECO:0000256" key="1">
    <source>
        <dbReference type="ARBA" id="ARBA00022553"/>
    </source>
</evidence>
<comment type="caution">
    <text evidence="4">The sequence shown here is derived from an EMBL/GenBank/DDBJ whole genome shotgun (WGS) entry which is preliminary data.</text>
</comment>
<dbReference type="Proteomes" id="UP001595453">
    <property type="component" value="Unassembled WGS sequence"/>
</dbReference>
<dbReference type="SUPFAM" id="SSF52172">
    <property type="entry name" value="CheY-like"/>
    <property type="match status" value="1"/>
</dbReference>
<accession>A0ABV7CFI1</accession>
<feature type="modified residue" description="4-aspartylphosphate" evidence="2">
    <location>
        <position position="65"/>
    </location>
</feature>
<feature type="domain" description="Response regulatory" evidence="3">
    <location>
        <begin position="16"/>
        <end position="131"/>
    </location>
</feature>
<dbReference type="Gene3D" id="3.40.50.2300">
    <property type="match status" value="1"/>
</dbReference>
<gene>
    <name evidence="4" type="ORF">ACFOEE_02335</name>
</gene>
<dbReference type="InterPro" id="IPR011006">
    <property type="entry name" value="CheY-like_superfamily"/>
</dbReference>
<dbReference type="InterPro" id="IPR050595">
    <property type="entry name" value="Bact_response_regulator"/>
</dbReference>
<sequence>MMHSPFNFPFDAKLYSILLVDDESHILKSLTRLLLPLGFNVTSFIRPEDALEFLKSEYVHLILSDFRMPGLNGAEFLLQASRYNADAVGMILSGYTDYDMLVDTINSGVAFRFLQKPWSNEEVLTAITAGLQQYQAKLYLQKKYQLLLNDSELILELNREAKITASNLHDCDDTTSAALVFYLKEDIVPLLHNPTVQHVVAQLPTFGEIQLHTLLTSAQNTMIGIQISGLYGHWPVKQQWRLIHDLLLPDKESNHFMLANLYIQAMPLSLDNRTALVTALHPMLEREQLRIIFTHNALLLAIAADKLSHQDKLLIRLETEIEERIYDALDLNVSVKLDMFDD</sequence>
<proteinExistence type="predicted"/>
<dbReference type="PANTHER" id="PTHR44591">
    <property type="entry name" value="STRESS RESPONSE REGULATOR PROTEIN 1"/>
    <property type="match status" value="1"/>
</dbReference>
<dbReference type="RefSeq" id="WP_377120520.1">
    <property type="nucleotide sequence ID" value="NZ_JBHRSD010000002.1"/>
</dbReference>
<keyword evidence="1 2" id="KW-0597">Phosphoprotein</keyword>
<dbReference type="PROSITE" id="PS50110">
    <property type="entry name" value="RESPONSE_REGULATORY"/>
    <property type="match status" value="1"/>
</dbReference>
<evidence type="ECO:0000313" key="5">
    <source>
        <dbReference type="Proteomes" id="UP001595453"/>
    </source>
</evidence>
<dbReference type="Pfam" id="PF00072">
    <property type="entry name" value="Response_reg"/>
    <property type="match status" value="1"/>
</dbReference>
<dbReference type="EMBL" id="JBHRSD010000002">
    <property type="protein sequence ID" value="MFC3031365.1"/>
    <property type="molecule type" value="Genomic_DNA"/>
</dbReference>
<reference evidence="5" key="1">
    <citation type="journal article" date="2019" name="Int. J. Syst. Evol. Microbiol.">
        <title>The Global Catalogue of Microorganisms (GCM) 10K type strain sequencing project: providing services to taxonomists for standard genome sequencing and annotation.</title>
        <authorList>
            <consortium name="The Broad Institute Genomics Platform"/>
            <consortium name="The Broad Institute Genome Sequencing Center for Infectious Disease"/>
            <person name="Wu L."/>
            <person name="Ma J."/>
        </authorList>
    </citation>
    <scope>NUCLEOTIDE SEQUENCE [LARGE SCALE GENOMIC DNA]</scope>
    <source>
        <strain evidence="5">KCTC 42730</strain>
    </source>
</reference>
<dbReference type="SMART" id="SM00448">
    <property type="entry name" value="REC"/>
    <property type="match status" value="1"/>
</dbReference>
<protein>
    <submittedName>
        <fullName evidence="4">Response regulator</fullName>
    </submittedName>
</protein>
<evidence type="ECO:0000256" key="2">
    <source>
        <dbReference type="PROSITE-ProRule" id="PRU00169"/>
    </source>
</evidence>
<organism evidence="4 5">
    <name type="scientific">Pseudoalteromonas fenneropenaei</name>
    <dbReference type="NCBI Taxonomy" id="1737459"/>
    <lineage>
        <taxon>Bacteria</taxon>
        <taxon>Pseudomonadati</taxon>
        <taxon>Pseudomonadota</taxon>
        <taxon>Gammaproteobacteria</taxon>
        <taxon>Alteromonadales</taxon>
        <taxon>Pseudoalteromonadaceae</taxon>
        <taxon>Pseudoalteromonas</taxon>
    </lineage>
</organism>
<name>A0ABV7CFI1_9GAMM</name>
<dbReference type="PANTHER" id="PTHR44591:SF19">
    <property type="entry name" value="TWO-COMPONENT RESPONSE REGULATOR-RELATED"/>
    <property type="match status" value="1"/>
</dbReference>
<dbReference type="InterPro" id="IPR001789">
    <property type="entry name" value="Sig_transdc_resp-reg_receiver"/>
</dbReference>
<evidence type="ECO:0000259" key="3">
    <source>
        <dbReference type="PROSITE" id="PS50110"/>
    </source>
</evidence>